<proteinExistence type="predicted"/>
<evidence type="ECO:0000313" key="1">
    <source>
        <dbReference type="EMBL" id="CCH77227.1"/>
    </source>
</evidence>
<dbReference type="RefSeq" id="WP_048556509.1">
    <property type="nucleotide sequence ID" value="NZ_HF570958.1"/>
</dbReference>
<gene>
    <name evidence="1" type="ORF">BN12_1740005</name>
</gene>
<accession>A0A077LWM5</accession>
<keyword evidence="2" id="KW-1185">Reference proteome</keyword>
<name>A0A077LWM5_9MICO</name>
<sequence>MSIPVDLAELAEAVLAHDYAYLVTMTERATAHVVAVEPVVDGEVLRITGLGRRSVGNAAARTDVTLVWPPRVVGGHSLIVDGHAVTASGTTVLIAPSRAVLHRPTPHEEPVAAPEPGACVSDCVELSLTPGPS</sequence>
<organism evidence="1 2">
    <name type="scientific">Nostocoides japonicum T1-X7</name>
    <dbReference type="NCBI Taxonomy" id="1194083"/>
    <lineage>
        <taxon>Bacteria</taxon>
        <taxon>Bacillati</taxon>
        <taxon>Actinomycetota</taxon>
        <taxon>Actinomycetes</taxon>
        <taxon>Micrococcales</taxon>
        <taxon>Intrasporangiaceae</taxon>
        <taxon>Nostocoides</taxon>
    </lineage>
</organism>
<dbReference type="OrthoDB" id="8907583at2"/>
<dbReference type="STRING" id="1194083.BN12_1740005"/>
<reference evidence="1 2" key="1">
    <citation type="journal article" date="2013" name="ISME J.">
        <title>A metabolic model for members of the genus Tetrasphaera involved in enhanced biological phosphorus removal.</title>
        <authorList>
            <person name="Kristiansen R."/>
            <person name="Nguyen H.T.T."/>
            <person name="Saunders A.M."/>
            <person name="Nielsen J.L."/>
            <person name="Wimmer R."/>
            <person name="Le V.Q."/>
            <person name="McIlroy S.J."/>
            <person name="Petrovski S."/>
            <person name="Seviour R.J."/>
            <person name="Calteau A."/>
            <person name="Nielsen K.L."/>
            <person name="Nielsen P.H."/>
        </authorList>
    </citation>
    <scope>NUCLEOTIDE SEQUENCE [LARGE SCALE GENOMIC DNA]</scope>
    <source>
        <strain evidence="1 2">T1-X7</strain>
    </source>
</reference>
<dbReference type="InterPro" id="IPR012349">
    <property type="entry name" value="Split_barrel_FMN-bd"/>
</dbReference>
<dbReference type="Gene3D" id="2.30.110.10">
    <property type="entry name" value="Electron Transport, Fmn-binding Protein, Chain A"/>
    <property type="match status" value="1"/>
</dbReference>
<dbReference type="EMBL" id="CAJB01000084">
    <property type="protein sequence ID" value="CCH77227.1"/>
    <property type="molecule type" value="Genomic_DNA"/>
</dbReference>
<dbReference type="Proteomes" id="UP000035721">
    <property type="component" value="Unassembled WGS sequence"/>
</dbReference>
<protein>
    <submittedName>
        <fullName evidence="1">Uncharacterized protein</fullName>
    </submittedName>
</protein>
<evidence type="ECO:0000313" key="2">
    <source>
        <dbReference type="Proteomes" id="UP000035721"/>
    </source>
</evidence>
<dbReference type="SUPFAM" id="SSF50475">
    <property type="entry name" value="FMN-binding split barrel"/>
    <property type="match status" value="1"/>
</dbReference>
<comment type="caution">
    <text evidence="1">The sequence shown here is derived from an EMBL/GenBank/DDBJ whole genome shotgun (WGS) entry which is preliminary data.</text>
</comment>
<dbReference type="AlphaFoldDB" id="A0A077LWM5"/>